<keyword evidence="6 8" id="KW-1133">Transmembrane helix</keyword>
<feature type="transmembrane region" description="Helical" evidence="8">
    <location>
        <begin position="38"/>
        <end position="56"/>
    </location>
</feature>
<dbReference type="GO" id="GO:0005886">
    <property type="term" value="C:plasma membrane"/>
    <property type="evidence" value="ECO:0007669"/>
    <property type="project" value="UniProtKB-SubCell"/>
</dbReference>
<evidence type="ECO:0000313" key="9">
    <source>
        <dbReference type="EMBL" id="RDH46706.1"/>
    </source>
</evidence>
<feature type="transmembrane region" description="Helical" evidence="8">
    <location>
        <begin position="184"/>
        <end position="205"/>
    </location>
</feature>
<feature type="transmembrane region" description="Helical" evidence="8">
    <location>
        <begin position="77"/>
        <end position="110"/>
    </location>
</feature>
<dbReference type="Proteomes" id="UP000257039">
    <property type="component" value="Unassembled WGS sequence"/>
</dbReference>
<keyword evidence="10" id="KW-1185">Reference proteome</keyword>
<evidence type="ECO:0000256" key="2">
    <source>
        <dbReference type="ARBA" id="ARBA00009142"/>
    </source>
</evidence>
<keyword evidence="4 8" id="KW-1003">Cell membrane</keyword>
<feature type="transmembrane region" description="Helical" evidence="8">
    <location>
        <begin position="212"/>
        <end position="233"/>
    </location>
</feature>
<accession>A0A4P9VU20</accession>
<comment type="similarity">
    <text evidence="2 8">Belongs to the 4-toluene sulfonate uptake permease (TSUP) (TC 2.A.102) family.</text>
</comment>
<evidence type="ECO:0000313" key="10">
    <source>
        <dbReference type="Proteomes" id="UP000257039"/>
    </source>
</evidence>
<evidence type="ECO:0000256" key="8">
    <source>
        <dbReference type="RuleBase" id="RU363041"/>
    </source>
</evidence>
<evidence type="ECO:0000256" key="1">
    <source>
        <dbReference type="ARBA" id="ARBA00004651"/>
    </source>
</evidence>
<evidence type="ECO:0000256" key="3">
    <source>
        <dbReference type="ARBA" id="ARBA00022448"/>
    </source>
</evidence>
<evidence type="ECO:0000256" key="5">
    <source>
        <dbReference type="ARBA" id="ARBA00022692"/>
    </source>
</evidence>
<feature type="transmembrane region" description="Helical" evidence="8">
    <location>
        <begin position="158"/>
        <end position="178"/>
    </location>
</feature>
<dbReference type="EMBL" id="NDXW01000001">
    <property type="protein sequence ID" value="RDH46706.1"/>
    <property type="molecule type" value="Genomic_DNA"/>
</dbReference>
<keyword evidence="7 8" id="KW-0472">Membrane</keyword>
<dbReference type="PANTHER" id="PTHR30269:SF37">
    <property type="entry name" value="MEMBRANE TRANSPORTER PROTEIN"/>
    <property type="match status" value="1"/>
</dbReference>
<dbReference type="InterPro" id="IPR052017">
    <property type="entry name" value="TSUP"/>
</dbReference>
<dbReference type="PANTHER" id="PTHR30269">
    <property type="entry name" value="TRANSMEMBRANE PROTEIN YFCA"/>
    <property type="match status" value="1"/>
</dbReference>
<name>A0A4P9VU20_9GAMM</name>
<gene>
    <name evidence="9" type="ORF">B9G39_10305</name>
</gene>
<dbReference type="Pfam" id="PF01925">
    <property type="entry name" value="TauE"/>
    <property type="match status" value="1"/>
</dbReference>
<comment type="subcellular location">
    <subcellularLocation>
        <location evidence="1 8">Cell membrane</location>
        <topology evidence="1 8">Multi-pass membrane protein</topology>
    </subcellularLocation>
</comment>
<dbReference type="AlphaFoldDB" id="A0A4P9VU20"/>
<comment type="caution">
    <text evidence="9">The sequence shown here is derived from an EMBL/GenBank/DDBJ whole genome shotgun (WGS) entry which is preliminary data.</text>
</comment>
<keyword evidence="3" id="KW-0813">Transport</keyword>
<evidence type="ECO:0000256" key="4">
    <source>
        <dbReference type="ARBA" id="ARBA00022475"/>
    </source>
</evidence>
<organism evidence="9 10">
    <name type="scientific">Zooshikella ganghwensis</name>
    <dbReference type="NCBI Taxonomy" id="202772"/>
    <lineage>
        <taxon>Bacteria</taxon>
        <taxon>Pseudomonadati</taxon>
        <taxon>Pseudomonadota</taxon>
        <taxon>Gammaproteobacteria</taxon>
        <taxon>Oceanospirillales</taxon>
        <taxon>Zooshikellaceae</taxon>
        <taxon>Zooshikella</taxon>
    </lineage>
</organism>
<evidence type="ECO:0000256" key="7">
    <source>
        <dbReference type="ARBA" id="ARBA00023136"/>
    </source>
</evidence>
<feature type="transmembrane region" description="Helical" evidence="8">
    <location>
        <begin position="7"/>
        <end position="32"/>
    </location>
</feature>
<protein>
    <recommendedName>
        <fullName evidence="8">Probable membrane transporter protein</fullName>
    </recommendedName>
</protein>
<keyword evidence="5 8" id="KW-0812">Transmembrane</keyword>
<proteinExistence type="inferred from homology"/>
<dbReference type="InterPro" id="IPR002781">
    <property type="entry name" value="TM_pro_TauE-like"/>
</dbReference>
<reference evidence="9 10" key="1">
    <citation type="submission" date="2017-04" db="EMBL/GenBank/DDBJ databases">
        <title>Draft genome sequence of Zooshikella ganghwensis VG4 isolated from Red Sea sediments.</title>
        <authorList>
            <person name="Rehman Z."/>
            <person name="Alam I."/>
            <person name="Kamau A."/>
            <person name="Bajic V."/>
            <person name="Leiknes T."/>
        </authorList>
    </citation>
    <scope>NUCLEOTIDE SEQUENCE [LARGE SCALE GENOMIC DNA]</scope>
    <source>
        <strain evidence="9 10">VG4</strain>
    </source>
</reference>
<feature type="transmembrane region" description="Helical" evidence="8">
    <location>
        <begin position="122"/>
        <end position="146"/>
    </location>
</feature>
<evidence type="ECO:0000256" key="6">
    <source>
        <dbReference type="ARBA" id="ARBA00022989"/>
    </source>
</evidence>
<sequence>MLFIAVLTVCFGSFVQTVIGFGMAVIAAPILFYLNPEYVPGPIIFAALFNCLANVYRFRSSLSISGLKSAIIGRIPGCIVGAGLLVVASQHYLAILIAISILCAVVMNLFKFSLPVNNRNLFWAGFLSGVMGMSTSIGGPPIALVVQSEKASFIRANLAGFFLFSCVTSLMILIPMGIFTYEHLLLSLPLLPATLMGNYIAYHVVDYVNKTLIRYGTLCLCIVAVILMLIKVLS</sequence>